<evidence type="ECO:0000313" key="1">
    <source>
        <dbReference type="EMBL" id="OAJ40808.1"/>
    </source>
</evidence>
<sequence>MGKGNDIKTRIHQTVMVDSVLADDKGGDYKVDSCSINDRVDGAAYTGSDEGSVPKVEDAPAVKYDVFEGLAERPKHENAGAALNALEVDRIIEYVKVAAIKKKSRVFGMEFKQ</sequence>
<proteinExistence type="predicted"/>
<dbReference type="Proteomes" id="UP000077115">
    <property type="component" value="Unassembled WGS sequence"/>
</dbReference>
<protein>
    <submittedName>
        <fullName evidence="1">Uncharacterized protein</fullName>
    </submittedName>
</protein>
<reference evidence="1 2" key="1">
    <citation type="submission" date="2006-10" db="EMBL/GenBank/DDBJ databases">
        <title>The Genome Sequence of Batrachochytrium dendrobatidis JEL423.</title>
        <authorList>
            <consortium name="The Broad Institute Genome Sequencing Platform"/>
            <person name="Birren B."/>
            <person name="Lander E."/>
            <person name="Galagan J."/>
            <person name="Cuomo C."/>
            <person name="Devon K."/>
            <person name="Jaffe D."/>
            <person name="Butler J."/>
            <person name="Alvarez P."/>
            <person name="Gnerre S."/>
            <person name="Grabherr M."/>
            <person name="Kleber M."/>
            <person name="Mauceli E."/>
            <person name="Brockman W."/>
            <person name="Young S."/>
            <person name="LaButti K."/>
            <person name="Sykes S."/>
            <person name="DeCaprio D."/>
            <person name="Crawford M."/>
            <person name="Koehrsen M."/>
            <person name="Engels R."/>
            <person name="Montgomery P."/>
            <person name="Pearson M."/>
            <person name="Howarth C."/>
            <person name="Larson L."/>
            <person name="White J."/>
            <person name="O'Leary S."/>
            <person name="Kodira C."/>
            <person name="Zeng Q."/>
            <person name="Yandava C."/>
            <person name="Alvarado L."/>
            <person name="Longcore J."/>
            <person name="James T."/>
        </authorList>
    </citation>
    <scope>NUCLEOTIDE SEQUENCE [LARGE SCALE GENOMIC DNA]</scope>
    <source>
        <strain evidence="1 2">JEL423</strain>
    </source>
</reference>
<evidence type="ECO:0000313" key="2">
    <source>
        <dbReference type="Proteomes" id="UP000077115"/>
    </source>
</evidence>
<reference evidence="1 2" key="2">
    <citation type="submission" date="2016-05" db="EMBL/GenBank/DDBJ databases">
        <title>Lineage-specific infection strategies underlie the spectrum of fungal disease in amphibians.</title>
        <authorList>
            <person name="Cuomo C.A."/>
            <person name="Farrer R.A."/>
            <person name="James T."/>
            <person name="Longcore J."/>
            <person name="Birren B."/>
        </authorList>
    </citation>
    <scope>NUCLEOTIDE SEQUENCE [LARGE SCALE GENOMIC DNA]</scope>
    <source>
        <strain evidence="1 2">JEL423</strain>
    </source>
</reference>
<name>A0A177WL38_BATDL</name>
<dbReference type="EMBL" id="DS022305">
    <property type="protein sequence ID" value="OAJ40808.1"/>
    <property type="molecule type" value="Genomic_DNA"/>
</dbReference>
<dbReference type="VEuPathDB" id="FungiDB:BDEG_24508"/>
<gene>
    <name evidence="1" type="ORF">BDEG_24508</name>
</gene>
<dbReference type="AlphaFoldDB" id="A0A177WL38"/>
<organism evidence="1 2">
    <name type="scientific">Batrachochytrium dendrobatidis (strain JEL423)</name>
    <dbReference type="NCBI Taxonomy" id="403673"/>
    <lineage>
        <taxon>Eukaryota</taxon>
        <taxon>Fungi</taxon>
        <taxon>Fungi incertae sedis</taxon>
        <taxon>Chytridiomycota</taxon>
        <taxon>Chytridiomycota incertae sedis</taxon>
        <taxon>Chytridiomycetes</taxon>
        <taxon>Rhizophydiales</taxon>
        <taxon>Rhizophydiales incertae sedis</taxon>
        <taxon>Batrachochytrium</taxon>
    </lineage>
</organism>
<accession>A0A177WL38</accession>